<protein>
    <recommendedName>
        <fullName evidence="1">F-box domain-containing protein</fullName>
    </recommendedName>
</protein>
<dbReference type="AlphaFoldDB" id="A0A0H2TRI4"/>
<dbReference type="InterPro" id="IPR001810">
    <property type="entry name" value="F-box_dom"/>
</dbReference>
<evidence type="ECO:0000259" key="1">
    <source>
        <dbReference type="PROSITE" id="PS50181"/>
    </source>
</evidence>
<reference evidence="2" key="1">
    <citation type="submission" date="2010-05" db="EMBL/GenBank/DDBJ databases">
        <title>The Genome Sequence of Magnaporthe poae strain ATCC 64411.</title>
        <authorList>
            <consortium name="The Broad Institute Genome Sequencing Platform"/>
            <consortium name="Broad Institute Genome Sequencing Center for Infectious Disease"/>
            <person name="Ma L.-J."/>
            <person name="Dead R."/>
            <person name="Young S."/>
            <person name="Zeng Q."/>
            <person name="Koehrsen M."/>
            <person name="Alvarado L."/>
            <person name="Berlin A."/>
            <person name="Chapman S.B."/>
            <person name="Chen Z."/>
            <person name="Freedman E."/>
            <person name="Gellesch M."/>
            <person name="Goldberg J."/>
            <person name="Griggs A."/>
            <person name="Gujja S."/>
            <person name="Heilman E.R."/>
            <person name="Heiman D."/>
            <person name="Hepburn T."/>
            <person name="Howarth C."/>
            <person name="Jen D."/>
            <person name="Larson L."/>
            <person name="Mehta T."/>
            <person name="Neiman D."/>
            <person name="Pearson M."/>
            <person name="Roberts A."/>
            <person name="Saif S."/>
            <person name="Shea T."/>
            <person name="Shenoy N."/>
            <person name="Sisk P."/>
            <person name="Stolte C."/>
            <person name="Sykes S."/>
            <person name="Walk T."/>
            <person name="White J."/>
            <person name="Yandava C."/>
            <person name="Haas B."/>
            <person name="Nusbaum C."/>
            <person name="Birren B."/>
        </authorList>
    </citation>
    <scope>NUCLEOTIDE SEQUENCE</scope>
    <source>
        <strain evidence="2">ATCC 64411</strain>
    </source>
</reference>
<dbReference type="SUPFAM" id="SSF81383">
    <property type="entry name" value="F-box domain"/>
    <property type="match status" value="1"/>
</dbReference>
<feature type="domain" description="F-box" evidence="1">
    <location>
        <begin position="1"/>
        <end position="46"/>
    </location>
</feature>
<dbReference type="OrthoDB" id="5410873at2759"/>
<accession>A0A0H2TRI4</accession>
<dbReference type="EMBL" id="GL876969">
    <property type="protein sequence ID" value="KLU86112.1"/>
    <property type="molecule type" value="Genomic_DNA"/>
</dbReference>
<dbReference type="InterPro" id="IPR036047">
    <property type="entry name" value="F-box-like_dom_sf"/>
</dbReference>
<gene>
    <name evidence="2" type="ORF">MAPG_05131</name>
</gene>
<sequence length="325" mass="36531">MATLGSLPPELMDPILSYMDIPDWRRLGLTCRSMHAVVAPRLYKAIIFFDTLRAADSALRAAQRHGSLTRHLLLDVTFDDCFSVGCCIATDDVTRCPYIAANFGQGLPPSGETLLAGDLFPHLQAVTVRFRLTDRHANFYYRAPTPMPGWNRGWVFPMMEDVVRAVVKALCRNTRITKLVLLNYPPFDPLEFLETPEEVSGWKSLLGRLQNFSVTFFRHSINHPIPANTHDAGFLDRTPAAFFDHLRSVRTLNVYHSASQPLALRPSSSVSGSPPPVHFRRDKMPFLEELRLSDVLLGPELTKCLADLATRPLRLTMSRFQATVA</sequence>
<dbReference type="PROSITE" id="PS50181">
    <property type="entry name" value="FBOX"/>
    <property type="match status" value="1"/>
</dbReference>
<proteinExistence type="predicted"/>
<evidence type="ECO:0000313" key="2">
    <source>
        <dbReference type="EMBL" id="KLU86112.1"/>
    </source>
</evidence>
<feature type="non-terminal residue" evidence="2">
    <location>
        <position position="325"/>
    </location>
</feature>
<name>A0A0H2TRI4_MAGP6</name>
<dbReference type="VEuPathDB" id="FungiDB:MAPG_05131"/>
<organism evidence="2">
    <name type="scientific">Magnaporthiopsis poae (strain ATCC 64411 / 73-15)</name>
    <name type="common">Kentucky bluegrass fungus</name>
    <name type="synonym">Magnaporthe poae</name>
    <dbReference type="NCBI Taxonomy" id="644358"/>
    <lineage>
        <taxon>Eukaryota</taxon>
        <taxon>Fungi</taxon>
        <taxon>Dikarya</taxon>
        <taxon>Ascomycota</taxon>
        <taxon>Pezizomycotina</taxon>
        <taxon>Sordariomycetes</taxon>
        <taxon>Sordariomycetidae</taxon>
        <taxon>Magnaporthales</taxon>
        <taxon>Magnaporthaceae</taxon>
        <taxon>Magnaporthiopsis</taxon>
    </lineage>
</organism>
<dbReference type="Pfam" id="PF12937">
    <property type="entry name" value="F-box-like"/>
    <property type="match status" value="1"/>
</dbReference>
<reference evidence="2" key="2">
    <citation type="submission" date="2011-03" db="EMBL/GenBank/DDBJ databases">
        <title>Annotation of Magnaporthe poae ATCC 64411.</title>
        <authorList>
            <person name="Ma L.-J."/>
            <person name="Dead R."/>
            <person name="Young S.K."/>
            <person name="Zeng Q."/>
            <person name="Gargeya S."/>
            <person name="Fitzgerald M."/>
            <person name="Haas B."/>
            <person name="Abouelleil A."/>
            <person name="Alvarado L."/>
            <person name="Arachchi H.M."/>
            <person name="Berlin A."/>
            <person name="Brown A."/>
            <person name="Chapman S.B."/>
            <person name="Chen Z."/>
            <person name="Dunbar C."/>
            <person name="Freedman E."/>
            <person name="Gearin G."/>
            <person name="Gellesch M."/>
            <person name="Goldberg J."/>
            <person name="Griggs A."/>
            <person name="Gujja S."/>
            <person name="Heiman D."/>
            <person name="Howarth C."/>
            <person name="Larson L."/>
            <person name="Lui A."/>
            <person name="MacDonald P.J.P."/>
            <person name="Mehta T."/>
            <person name="Montmayeur A."/>
            <person name="Murphy C."/>
            <person name="Neiman D."/>
            <person name="Pearson M."/>
            <person name="Priest M."/>
            <person name="Roberts A."/>
            <person name="Saif S."/>
            <person name="Shea T."/>
            <person name="Shenoy N."/>
            <person name="Sisk P."/>
            <person name="Stolte C."/>
            <person name="Sykes S."/>
            <person name="Yandava C."/>
            <person name="Wortman J."/>
            <person name="Nusbaum C."/>
            <person name="Birren B."/>
        </authorList>
    </citation>
    <scope>NUCLEOTIDE SEQUENCE</scope>
    <source>
        <strain evidence="2">ATCC 64411</strain>
    </source>
</reference>